<proteinExistence type="predicted"/>
<evidence type="ECO:0000256" key="3">
    <source>
        <dbReference type="ARBA" id="ARBA00023242"/>
    </source>
</evidence>
<dbReference type="PANTHER" id="PTHR47840">
    <property type="entry name" value="ZN(II)2CYS6 TRANSCRIPTION FACTOR (EUROFUNG)-RELATED"/>
    <property type="match status" value="1"/>
</dbReference>
<feature type="compositionally biased region" description="Acidic residues" evidence="4">
    <location>
        <begin position="182"/>
        <end position="191"/>
    </location>
</feature>
<comment type="caution">
    <text evidence="5">The sequence shown here is derived from an EMBL/GenBank/DDBJ whole genome shotgun (WGS) entry which is preliminary data.</text>
</comment>
<evidence type="ECO:0000313" key="6">
    <source>
        <dbReference type="Proteomes" id="UP001305779"/>
    </source>
</evidence>
<sequence length="197" mass="20682">MSDLQGDMLAVRCSDLLRSLLAIEKDAASQFSLAMSNDEAGQSRGHPAALIVRVPYLGSIQISRTGVTAVPATSVDQDQITAEEGVTIGGIGSMSVQESPAMDADETANNALHQATSMPVGTDPTRNRQAEHNAPLATADAHVTTNPMFPDAAASFDDWVFQGVDTAFMETLLSGSGIPFSAEDDLGDESWDISTLP</sequence>
<reference evidence="5 6" key="1">
    <citation type="journal article" date="2023" name="G3 (Bethesda)">
        <title>A chromosome-level genome assembly of Zasmidium syzygii isolated from banana leaves.</title>
        <authorList>
            <person name="van Westerhoven A.C."/>
            <person name="Mehrabi R."/>
            <person name="Talebi R."/>
            <person name="Steentjes M.B.F."/>
            <person name="Corcolon B."/>
            <person name="Chong P.A."/>
            <person name="Kema G.H.J."/>
            <person name="Seidl M.F."/>
        </authorList>
    </citation>
    <scope>NUCLEOTIDE SEQUENCE [LARGE SCALE GENOMIC DNA]</scope>
    <source>
        <strain evidence="5 6">P124</strain>
    </source>
</reference>
<keyword evidence="1" id="KW-0805">Transcription regulation</keyword>
<feature type="region of interest" description="Disordered" evidence="4">
    <location>
        <begin position="178"/>
        <end position="197"/>
    </location>
</feature>
<keyword evidence="3" id="KW-0539">Nucleus</keyword>
<protein>
    <submittedName>
        <fullName evidence="5">Uncharacterized protein</fullName>
    </submittedName>
</protein>
<gene>
    <name evidence="5" type="ORF">PRZ48_000670</name>
</gene>
<accession>A0ABR0EZ49</accession>
<keyword evidence="2" id="KW-0804">Transcription</keyword>
<keyword evidence="6" id="KW-1185">Reference proteome</keyword>
<name>A0ABR0EZ49_ZASCE</name>
<evidence type="ECO:0000313" key="5">
    <source>
        <dbReference type="EMBL" id="KAK4506937.1"/>
    </source>
</evidence>
<evidence type="ECO:0000256" key="4">
    <source>
        <dbReference type="SAM" id="MobiDB-lite"/>
    </source>
</evidence>
<evidence type="ECO:0000256" key="1">
    <source>
        <dbReference type="ARBA" id="ARBA00023015"/>
    </source>
</evidence>
<organism evidence="5 6">
    <name type="scientific">Zasmidium cellare</name>
    <name type="common">Wine cellar mold</name>
    <name type="synonym">Racodium cellare</name>
    <dbReference type="NCBI Taxonomy" id="395010"/>
    <lineage>
        <taxon>Eukaryota</taxon>
        <taxon>Fungi</taxon>
        <taxon>Dikarya</taxon>
        <taxon>Ascomycota</taxon>
        <taxon>Pezizomycotina</taxon>
        <taxon>Dothideomycetes</taxon>
        <taxon>Dothideomycetidae</taxon>
        <taxon>Mycosphaerellales</taxon>
        <taxon>Mycosphaerellaceae</taxon>
        <taxon>Zasmidium</taxon>
    </lineage>
</organism>
<dbReference type="Proteomes" id="UP001305779">
    <property type="component" value="Unassembled WGS sequence"/>
</dbReference>
<evidence type="ECO:0000256" key="2">
    <source>
        <dbReference type="ARBA" id="ARBA00023163"/>
    </source>
</evidence>
<dbReference type="EMBL" id="JAXOVC010000001">
    <property type="protein sequence ID" value="KAK4506937.1"/>
    <property type="molecule type" value="Genomic_DNA"/>
</dbReference>
<dbReference type="PANTHER" id="PTHR47840:SF1">
    <property type="entry name" value="ZN(II)2CYS6 TRANSCRIPTION FACTOR (EUROFUNG)"/>
    <property type="match status" value="1"/>
</dbReference>